<organism evidence="2 3">
    <name type="scientific">Azospirillum oleiclasticum</name>
    <dbReference type="NCBI Taxonomy" id="2735135"/>
    <lineage>
        <taxon>Bacteria</taxon>
        <taxon>Pseudomonadati</taxon>
        <taxon>Pseudomonadota</taxon>
        <taxon>Alphaproteobacteria</taxon>
        <taxon>Rhodospirillales</taxon>
        <taxon>Azospirillaceae</taxon>
        <taxon>Azospirillum</taxon>
    </lineage>
</organism>
<dbReference type="Pfam" id="PF09860">
    <property type="entry name" value="DUF2087"/>
    <property type="match status" value="1"/>
</dbReference>
<evidence type="ECO:0000313" key="3">
    <source>
        <dbReference type="Proteomes" id="UP000584642"/>
    </source>
</evidence>
<accession>A0ABX2TA52</accession>
<dbReference type="InterPro" id="IPR018656">
    <property type="entry name" value="DUF2087"/>
</dbReference>
<sequence>MSRPAFPFAAGDISAVARSLKDQIAQGGHTPPGHVELLNMLARSAGYRNFQHFRAQAVAQGALDAPAEPTAPEEPVDFVKVRRLTRYFDPAGRLLRWPSKASHQQACLWVLWARLPGGTVMDEPGINRHLTAGHLFGDYALLRRWMCDLGMVKRTTDGREYRRVEQRPPAEVLALIRHLGNRHIGNRPTTSVSAAGTATG</sequence>
<dbReference type="RefSeq" id="WP_180281638.1">
    <property type="nucleotide sequence ID" value="NZ_JABFDB010000004.1"/>
</dbReference>
<gene>
    <name evidence="2" type="ORF">HND93_09150</name>
</gene>
<name>A0ABX2TA52_9PROT</name>
<feature type="domain" description="DUF2087" evidence="1">
    <location>
        <begin position="93"/>
        <end position="163"/>
    </location>
</feature>
<dbReference type="Proteomes" id="UP000584642">
    <property type="component" value="Unassembled WGS sequence"/>
</dbReference>
<comment type="caution">
    <text evidence="2">The sequence shown here is derived from an EMBL/GenBank/DDBJ whole genome shotgun (WGS) entry which is preliminary data.</text>
</comment>
<keyword evidence="3" id="KW-1185">Reference proteome</keyword>
<dbReference type="EMBL" id="JABFDB010000004">
    <property type="protein sequence ID" value="NYZ19879.1"/>
    <property type="molecule type" value="Genomic_DNA"/>
</dbReference>
<evidence type="ECO:0000313" key="2">
    <source>
        <dbReference type="EMBL" id="NYZ19879.1"/>
    </source>
</evidence>
<proteinExistence type="predicted"/>
<reference evidence="2 3" key="1">
    <citation type="submission" date="2020-05" db="EMBL/GenBank/DDBJ databases">
        <title>Azospirillum oleiclasticum sp. nov, a nitrogen-fixing and heavy crude oil-emulsifying bacterium isolated from the crude oil of Yumen Oilfield.</title>
        <authorList>
            <person name="Wu D."/>
            <person name="Cai M."/>
            <person name="Zhang X."/>
        </authorList>
    </citation>
    <scope>NUCLEOTIDE SEQUENCE [LARGE SCALE GENOMIC DNA]</scope>
    <source>
        <strain evidence="2 3">ROY-1-1-2</strain>
    </source>
</reference>
<evidence type="ECO:0000259" key="1">
    <source>
        <dbReference type="Pfam" id="PF09860"/>
    </source>
</evidence>
<protein>
    <submittedName>
        <fullName evidence="2">DUF2087 domain-containing protein</fullName>
    </submittedName>
</protein>